<dbReference type="Gene3D" id="2.70.220.10">
    <property type="entry name" value="Ganglioside GM2 activator"/>
    <property type="match status" value="1"/>
</dbReference>
<feature type="chain" id="PRO_5040119064" description="Phosphatidylglycerol/phosphatidylinositol transfer protein" evidence="8">
    <location>
        <begin position="20"/>
        <end position="147"/>
    </location>
</feature>
<dbReference type="PROSITE" id="PS51257">
    <property type="entry name" value="PROKAR_LIPOPROTEIN"/>
    <property type="match status" value="1"/>
</dbReference>
<dbReference type="GO" id="GO:0032934">
    <property type="term" value="F:sterol binding"/>
    <property type="evidence" value="ECO:0007669"/>
    <property type="project" value="InterPro"/>
</dbReference>
<feature type="signal peptide" evidence="8">
    <location>
        <begin position="1"/>
        <end position="19"/>
    </location>
</feature>
<comment type="caution">
    <text evidence="10">The sequence shown here is derived from an EMBL/GenBank/DDBJ whole genome shotgun (WGS) entry which is preliminary data.</text>
</comment>
<feature type="domain" description="MD-2-related lipid-recognition" evidence="9">
    <location>
        <begin position="21"/>
        <end position="142"/>
    </location>
</feature>
<sequence length="147" mass="14451">MKFFSAIVAVAAMAASASAAFSSCGTSSDSLTLGSVSYTPNPPVVNQNICVTLSGTLSKPVTTGATISVTATFFGINVYSNSGDLCAALAGGANPCPIPVTTTSLTDCITVPSSVPAGISINLQATATNADSSPIFCISGPLTFSSA</sequence>
<evidence type="ECO:0000256" key="7">
    <source>
        <dbReference type="ARBA" id="ARBA00023055"/>
    </source>
</evidence>
<evidence type="ECO:0000256" key="5">
    <source>
        <dbReference type="ARBA" id="ARBA00022448"/>
    </source>
</evidence>
<dbReference type="AlphaFoldDB" id="A0A9P3H1W2"/>
<dbReference type="InterPro" id="IPR039670">
    <property type="entry name" value="NPC2-like"/>
</dbReference>
<proteinExistence type="inferred from homology"/>
<evidence type="ECO:0000313" key="11">
    <source>
        <dbReference type="Proteomes" id="UP000827284"/>
    </source>
</evidence>
<comment type="function">
    <text evidence="1">Catalyzes the intermembrane transfer of phosphatidylglycerol and phosphatidylinositol.</text>
</comment>
<reference evidence="10" key="1">
    <citation type="submission" date="2021-11" db="EMBL/GenBank/DDBJ databases">
        <authorList>
            <person name="Herlambang A."/>
            <person name="Guo Y."/>
            <person name="Takashima Y."/>
            <person name="Nishizawa T."/>
        </authorList>
    </citation>
    <scope>NUCLEOTIDE SEQUENCE</scope>
    <source>
        <strain evidence="10">E1425</strain>
    </source>
</reference>
<dbReference type="EMBL" id="BQFW01000002">
    <property type="protein sequence ID" value="GJJ68586.1"/>
    <property type="molecule type" value="Genomic_DNA"/>
</dbReference>
<evidence type="ECO:0000256" key="6">
    <source>
        <dbReference type="ARBA" id="ARBA00022729"/>
    </source>
</evidence>
<dbReference type="PANTHER" id="PTHR11306">
    <property type="entry name" value="NIEMANN PICK TYPE C2 PROTEIN NPC2-RELATED"/>
    <property type="match status" value="1"/>
</dbReference>
<name>A0A9P3H1W2_9FUNG</name>
<comment type="similarity">
    <text evidence="2">Belongs to the NPC2 family.</text>
</comment>
<dbReference type="Pfam" id="PF02221">
    <property type="entry name" value="E1_DerP2_DerF2"/>
    <property type="match status" value="1"/>
</dbReference>
<comment type="subunit">
    <text evidence="3">Monomer.</text>
</comment>
<protein>
    <recommendedName>
        <fullName evidence="4">Phosphatidylglycerol/phosphatidylinositol transfer protein</fullName>
    </recommendedName>
</protein>
<dbReference type="SMART" id="SM00737">
    <property type="entry name" value="ML"/>
    <property type="match status" value="1"/>
</dbReference>
<keyword evidence="5" id="KW-0813">Transport</keyword>
<dbReference type="InterPro" id="IPR003172">
    <property type="entry name" value="ML_dom"/>
</dbReference>
<dbReference type="SUPFAM" id="SSF81296">
    <property type="entry name" value="E set domains"/>
    <property type="match status" value="1"/>
</dbReference>
<dbReference type="InterPro" id="IPR014756">
    <property type="entry name" value="Ig_E-set"/>
</dbReference>
<evidence type="ECO:0000256" key="8">
    <source>
        <dbReference type="SAM" id="SignalP"/>
    </source>
</evidence>
<keyword evidence="6 8" id="KW-0732">Signal</keyword>
<evidence type="ECO:0000256" key="3">
    <source>
        <dbReference type="ARBA" id="ARBA00011245"/>
    </source>
</evidence>
<dbReference type="GO" id="GO:0015918">
    <property type="term" value="P:sterol transport"/>
    <property type="evidence" value="ECO:0007669"/>
    <property type="project" value="InterPro"/>
</dbReference>
<dbReference type="PANTHER" id="PTHR11306:SF0">
    <property type="entry name" value="PHOSPHATIDYLGLYCEROL_PHOSPHATIDYLINOSITOL TRANSFER PROTEIN"/>
    <property type="match status" value="1"/>
</dbReference>
<dbReference type="InterPro" id="IPR036846">
    <property type="entry name" value="GM2-AP_sf"/>
</dbReference>
<keyword evidence="11" id="KW-1185">Reference proteome</keyword>
<accession>A0A9P3H1W2</accession>
<dbReference type="Proteomes" id="UP000827284">
    <property type="component" value="Unassembled WGS sequence"/>
</dbReference>
<keyword evidence="7" id="KW-0445">Lipid transport</keyword>
<organism evidence="10 11">
    <name type="scientific">Entomortierella parvispora</name>
    <dbReference type="NCBI Taxonomy" id="205924"/>
    <lineage>
        <taxon>Eukaryota</taxon>
        <taxon>Fungi</taxon>
        <taxon>Fungi incertae sedis</taxon>
        <taxon>Mucoromycota</taxon>
        <taxon>Mortierellomycotina</taxon>
        <taxon>Mortierellomycetes</taxon>
        <taxon>Mortierellales</taxon>
        <taxon>Mortierellaceae</taxon>
        <taxon>Entomortierella</taxon>
    </lineage>
</organism>
<gene>
    <name evidence="10" type="ORF">EMPS_00932</name>
</gene>
<evidence type="ECO:0000256" key="2">
    <source>
        <dbReference type="ARBA" id="ARBA00006370"/>
    </source>
</evidence>
<evidence type="ECO:0000256" key="4">
    <source>
        <dbReference type="ARBA" id="ARBA00016056"/>
    </source>
</evidence>
<evidence type="ECO:0000259" key="9">
    <source>
        <dbReference type="SMART" id="SM00737"/>
    </source>
</evidence>
<dbReference type="OrthoDB" id="6409159at2759"/>
<evidence type="ECO:0000256" key="1">
    <source>
        <dbReference type="ARBA" id="ARBA00002053"/>
    </source>
</evidence>
<reference evidence="10" key="2">
    <citation type="journal article" date="2022" name="Microbiol. Resour. Announc.">
        <title>Whole-Genome Sequence of Entomortierella parvispora E1425, a Mucoromycotan Fungus Associated with Burkholderiaceae-Related Endosymbiotic Bacteria.</title>
        <authorList>
            <person name="Herlambang A."/>
            <person name="Guo Y."/>
            <person name="Takashima Y."/>
            <person name="Narisawa K."/>
            <person name="Ohta H."/>
            <person name="Nishizawa T."/>
        </authorList>
    </citation>
    <scope>NUCLEOTIDE SEQUENCE</scope>
    <source>
        <strain evidence="10">E1425</strain>
    </source>
</reference>
<evidence type="ECO:0000313" key="10">
    <source>
        <dbReference type="EMBL" id="GJJ68586.1"/>
    </source>
</evidence>